<reference evidence="1" key="1">
    <citation type="submission" date="2018-05" db="EMBL/GenBank/DDBJ databases">
        <authorList>
            <person name="Lanie J.A."/>
            <person name="Ng W.-L."/>
            <person name="Kazmierczak K.M."/>
            <person name="Andrzejewski T.M."/>
            <person name="Davidsen T.M."/>
            <person name="Wayne K.J."/>
            <person name="Tettelin H."/>
            <person name="Glass J.I."/>
            <person name="Rusch D."/>
            <person name="Podicherti R."/>
            <person name="Tsui H.-C.T."/>
            <person name="Winkler M.E."/>
        </authorList>
    </citation>
    <scope>NUCLEOTIDE SEQUENCE</scope>
</reference>
<protein>
    <submittedName>
        <fullName evidence="1">Uncharacterized protein</fullName>
    </submittedName>
</protein>
<organism evidence="1">
    <name type="scientific">marine metagenome</name>
    <dbReference type="NCBI Taxonomy" id="408172"/>
    <lineage>
        <taxon>unclassified sequences</taxon>
        <taxon>metagenomes</taxon>
        <taxon>ecological metagenomes</taxon>
    </lineage>
</organism>
<dbReference type="AlphaFoldDB" id="A0A382F549"/>
<gene>
    <name evidence="1" type="ORF">METZ01_LOCUS210051</name>
</gene>
<evidence type="ECO:0000313" key="1">
    <source>
        <dbReference type="EMBL" id="SVB57197.1"/>
    </source>
</evidence>
<sequence>MEHDKLYKLLGKYTDSYIKMEIPEEIPKKITIREDLNKCIHIYYDAEEILEKKLCFEQIVRNAREYRRKRRKKILQYGRFLVIM</sequence>
<name>A0A382F549_9ZZZZ</name>
<proteinExistence type="predicted"/>
<accession>A0A382F549</accession>
<dbReference type="EMBL" id="UINC01047656">
    <property type="protein sequence ID" value="SVB57197.1"/>
    <property type="molecule type" value="Genomic_DNA"/>
</dbReference>